<organism evidence="2 3">
    <name type="scientific">Hypsibius exemplaris</name>
    <name type="common">Freshwater tardigrade</name>
    <dbReference type="NCBI Taxonomy" id="2072580"/>
    <lineage>
        <taxon>Eukaryota</taxon>
        <taxon>Metazoa</taxon>
        <taxon>Ecdysozoa</taxon>
        <taxon>Tardigrada</taxon>
        <taxon>Eutardigrada</taxon>
        <taxon>Parachela</taxon>
        <taxon>Hypsibioidea</taxon>
        <taxon>Hypsibiidae</taxon>
        <taxon>Hypsibius</taxon>
    </lineage>
</organism>
<protein>
    <submittedName>
        <fullName evidence="2">Uncharacterized protein</fullName>
    </submittedName>
</protein>
<keyword evidence="3" id="KW-1185">Reference proteome</keyword>
<reference evidence="3" key="1">
    <citation type="submission" date="2017-01" db="EMBL/GenBank/DDBJ databases">
        <title>Comparative genomics of anhydrobiosis in the tardigrade Hypsibius dujardini.</title>
        <authorList>
            <person name="Yoshida Y."/>
            <person name="Koutsovoulos G."/>
            <person name="Laetsch D."/>
            <person name="Stevens L."/>
            <person name="Kumar S."/>
            <person name="Horikawa D."/>
            <person name="Ishino K."/>
            <person name="Komine S."/>
            <person name="Tomita M."/>
            <person name="Blaxter M."/>
            <person name="Arakawa K."/>
        </authorList>
    </citation>
    <scope>NUCLEOTIDE SEQUENCE [LARGE SCALE GENOMIC DNA]</scope>
    <source>
        <strain evidence="3">Z151</strain>
    </source>
</reference>
<comment type="caution">
    <text evidence="2">The sequence shown here is derived from an EMBL/GenBank/DDBJ whole genome shotgun (WGS) entry which is preliminary data.</text>
</comment>
<feature type="signal peptide" evidence="1">
    <location>
        <begin position="1"/>
        <end position="18"/>
    </location>
</feature>
<evidence type="ECO:0000256" key="1">
    <source>
        <dbReference type="SAM" id="SignalP"/>
    </source>
</evidence>
<keyword evidence="1" id="KW-0732">Signal</keyword>
<evidence type="ECO:0000313" key="3">
    <source>
        <dbReference type="Proteomes" id="UP000192578"/>
    </source>
</evidence>
<sequence length="187" mass="19642">MLLTCAFLLLISVAATMASRDPSHGSQNSLPTEYKFAPQNVTHNSTTAAQLKDLLSFFSKNASASSSSSVFSALQLLGSNSSRQIDPALARNALSMMLRMGNGSLNATVIADALNRTGRGYGGGGYGGGGSYGGCCGGFDPALWLLLRDDHGWERPREKDNTMENLGPLALLTLLGLALISRMPTQG</sequence>
<dbReference type="EMBL" id="MTYJ01000109">
    <property type="protein sequence ID" value="OQV14166.1"/>
    <property type="molecule type" value="Genomic_DNA"/>
</dbReference>
<accession>A0A1W0WG38</accession>
<dbReference type="AlphaFoldDB" id="A0A1W0WG38"/>
<evidence type="ECO:0000313" key="2">
    <source>
        <dbReference type="EMBL" id="OQV14166.1"/>
    </source>
</evidence>
<gene>
    <name evidence="2" type="ORF">BV898_11637</name>
</gene>
<feature type="chain" id="PRO_5013275064" evidence="1">
    <location>
        <begin position="19"/>
        <end position="187"/>
    </location>
</feature>
<dbReference type="Proteomes" id="UP000192578">
    <property type="component" value="Unassembled WGS sequence"/>
</dbReference>
<name>A0A1W0WG38_HYPEX</name>
<proteinExistence type="predicted"/>